<dbReference type="GO" id="GO:0016791">
    <property type="term" value="F:phosphatase activity"/>
    <property type="evidence" value="ECO:0007669"/>
    <property type="project" value="UniProtKB-ARBA"/>
</dbReference>
<dbReference type="Gene3D" id="3.40.50.1240">
    <property type="entry name" value="Phosphoglycerate mutase-like"/>
    <property type="match status" value="1"/>
</dbReference>
<dbReference type="PaxDb" id="121845-A0A1S3CZU6"/>
<evidence type="ECO:0000313" key="2">
    <source>
        <dbReference type="RefSeq" id="XP_008470464.1"/>
    </source>
</evidence>
<protein>
    <submittedName>
        <fullName evidence="2">Lysosomal acid phosphatase-like</fullName>
    </submittedName>
</protein>
<dbReference type="RefSeq" id="XP_008470464.1">
    <property type="nucleotide sequence ID" value="XM_008472242.2"/>
</dbReference>
<accession>A0A1S3CZU6</accession>
<dbReference type="SUPFAM" id="SSF53254">
    <property type="entry name" value="Phosphoglycerate mutase-like"/>
    <property type="match status" value="1"/>
</dbReference>
<dbReference type="InterPro" id="IPR029033">
    <property type="entry name" value="His_PPase_superfam"/>
</dbReference>
<gene>
    <name evidence="2" type="primary">LOC103507740</name>
</gene>
<proteinExistence type="predicted"/>
<organism evidence="1 2">
    <name type="scientific">Diaphorina citri</name>
    <name type="common">Asian citrus psyllid</name>
    <dbReference type="NCBI Taxonomy" id="121845"/>
    <lineage>
        <taxon>Eukaryota</taxon>
        <taxon>Metazoa</taxon>
        <taxon>Ecdysozoa</taxon>
        <taxon>Arthropoda</taxon>
        <taxon>Hexapoda</taxon>
        <taxon>Insecta</taxon>
        <taxon>Pterygota</taxon>
        <taxon>Neoptera</taxon>
        <taxon>Paraneoptera</taxon>
        <taxon>Hemiptera</taxon>
        <taxon>Sternorrhyncha</taxon>
        <taxon>Psylloidea</taxon>
        <taxon>Psyllidae</taxon>
        <taxon>Diaphorininae</taxon>
        <taxon>Diaphorina</taxon>
    </lineage>
</organism>
<dbReference type="AlphaFoldDB" id="A0A1S3CZU6"/>
<evidence type="ECO:0000313" key="1">
    <source>
        <dbReference type="Proteomes" id="UP000079169"/>
    </source>
</evidence>
<keyword evidence="1" id="KW-1185">Reference proteome</keyword>
<name>A0A1S3CZU6_DIACI</name>
<dbReference type="KEGG" id="dci:103507740"/>
<reference evidence="2" key="1">
    <citation type="submission" date="2025-08" db="UniProtKB">
        <authorList>
            <consortium name="RefSeq"/>
        </authorList>
    </citation>
    <scope>IDENTIFICATION</scope>
</reference>
<dbReference type="Proteomes" id="UP000079169">
    <property type="component" value="Unplaced"/>
</dbReference>
<sequence length="77" mass="9226">MYRSESNQYTVKVKYLRSFNDETPQDISIPDCGSPCTLEKFIEISQYVIPEDWEQECRIHHSGERTDRSTVNQRRKR</sequence>
<dbReference type="GeneID" id="103507740"/>